<reference evidence="2 3" key="1">
    <citation type="submission" date="2016-11" db="EMBL/GenBank/DDBJ databases">
        <title>Mixed transmission modes and dynamic genome evolution in an obligate animal-bacterial symbiosis.</title>
        <authorList>
            <person name="Russell S.L."/>
            <person name="Corbett-Detig R.B."/>
            <person name="Cavanaugh C.M."/>
        </authorList>
    </citation>
    <scope>NUCLEOTIDE SEQUENCE [LARGE SCALE GENOMIC DNA]</scope>
    <source>
        <strain evidence="2">Sp-SM6</strain>
    </source>
</reference>
<dbReference type="Proteomes" id="UP000190198">
    <property type="component" value="Unassembled WGS sequence"/>
</dbReference>
<gene>
    <name evidence="2" type="ORF">BOW52_06170</name>
</gene>
<sequence>MVIAMVSYLAAVTCGVTAFYLGGEASRPVLASLMASVVFFIGSGIVLHVIAAINMPDLKVRR</sequence>
<keyword evidence="1" id="KW-0472">Membrane</keyword>
<evidence type="ECO:0000256" key="1">
    <source>
        <dbReference type="SAM" id="Phobius"/>
    </source>
</evidence>
<keyword evidence="3" id="KW-1185">Reference proteome</keyword>
<dbReference type="EMBL" id="MPRK01000096">
    <property type="protein sequence ID" value="OOZ40243.1"/>
    <property type="molecule type" value="Genomic_DNA"/>
</dbReference>
<evidence type="ECO:0008006" key="4">
    <source>
        <dbReference type="Google" id="ProtNLM"/>
    </source>
</evidence>
<feature type="transmembrane region" description="Helical" evidence="1">
    <location>
        <begin position="28"/>
        <end position="53"/>
    </location>
</feature>
<evidence type="ECO:0000313" key="2">
    <source>
        <dbReference type="EMBL" id="OOZ40243.1"/>
    </source>
</evidence>
<comment type="caution">
    <text evidence="2">The sequence shown here is derived from an EMBL/GenBank/DDBJ whole genome shotgun (WGS) entry which is preliminary data.</text>
</comment>
<organism evidence="2 3">
    <name type="scientific">Solemya elarraichensis gill symbiont</name>
    <dbReference type="NCBI Taxonomy" id="1918949"/>
    <lineage>
        <taxon>Bacteria</taxon>
        <taxon>Pseudomonadati</taxon>
        <taxon>Pseudomonadota</taxon>
        <taxon>Gammaproteobacteria</taxon>
        <taxon>sulfur-oxidizing symbionts</taxon>
    </lineage>
</organism>
<keyword evidence="1" id="KW-1133">Transmembrane helix</keyword>
<keyword evidence="1" id="KW-0812">Transmembrane</keyword>
<protein>
    <recommendedName>
        <fullName evidence="4">Hemerythrin family protein</fullName>
    </recommendedName>
</protein>
<evidence type="ECO:0000313" key="3">
    <source>
        <dbReference type="Proteomes" id="UP000190198"/>
    </source>
</evidence>
<name>A0A1T2L579_9GAMM</name>
<accession>A0A1T2L579</accession>
<proteinExistence type="predicted"/>
<dbReference type="AlphaFoldDB" id="A0A1T2L579"/>